<dbReference type="RefSeq" id="WP_261405136.1">
    <property type="nucleotide sequence ID" value="NZ_CP081869.1"/>
</dbReference>
<evidence type="ECO:0000259" key="1">
    <source>
        <dbReference type="PROSITE" id="PS50995"/>
    </source>
</evidence>
<dbReference type="PANTHER" id="PTHR33164">
    <property type="entry name" value="TRANSCRIPTIONAL REGULATOR, MARR FAMILY"/>
    <property type="match status" value="1"/>
</dbReference>
<dbReference type="InterPro" id="IPR000835">
    <property type="entry name" value="HTH_MarR-typ"/>
</dbReference>
<dbReference type="PROSITE" id="PS50995">
    <property type="entry name" value="HTH_MARR_2"/>
    <property type="match status" value="1"/>
</dbReference>
<keyword evidence="3" id="KW-1185">Reference proteome</keyword>
<reference evidence="2" key="1">
    <citation type="submission" date="2021-08" db="EMBL/GenBank/DDBJ databases">
        <authorList>
            <person name="Zhang H."/>
            <person name="Xu M."/>
            <person name="Yu Z."/>
            <person name="Yang L."/>
            <person name="Cai Y."/>
        </authorList>
    </citation>
    <scope>NUCLEOTIDE SEQUENCE</scope>
    <source>
        <strain evidence="2">CHL1</strain>
    </source>
</reference>
<proteinExistence type="predicted"/>
<dbReference type="SMART" id="SM00347">
    <property type="entry name" value="HTH_MARR"/>
    <property type="match status" value="1"/>
</dbReference>
<sequence length="158" mass="17868">MTEDAKTKARGLFDRPGFLTRRLHQIYVSIYHEECEAFGTTPVQASVLQVLLVRPGADQVSLAADIGVDRTTTSNVLARLEARGLVRREATDEDRRIRKGFLTQAGETLIVEMQDALQRAHHRLMEPLPEEDRDRFIQQMKALVRGNNGLGRAVLKDF</sequence>
<evidence type="ECO:0000313" key="3">
    <source>
        <dbReference type="Proteomes" id="UP000825701"/>
    </source>
</evidence>
<dbReference type="AlphaFoldDB" id="A0A9E6RE65"/>
<dbReference type="PANTHER" id="PTHR33164:SF95">
    <property type="entry name" value="TRANSCRIPTIONAL REGULATOR"/>
    <property type="match status" value="1"/>
</dbReference>
<dbReference type="GO" id="GO:0006950">
    <property type="term" value="P:response to stress"/>
    <property type="evidence" value="ECO:0007669"/>
    <property type="project" value="TreeGrafter"/>
</dbReference>
<dbReference type="GO" id="GO:0003700">
    <property type="term" value="F:DNA-binding transcription factor activity"/>
    <property type="evidence" value="ECO:0007669"/>
    <property type="project" value="InterPro"/>
</dbReference>
<dbReference type="EMBL" id="CP081869">
    <property type="protein sequence ID" value="QZO01798.1"/>
    <property type="molecule type" value="Genomic_DNA"/>
</dbReference>
<dbReference type="InterPro" id="IPR036388">
    <property type="entry name" value="WH-like_DNA-bd_sf"/>
</dbReference>
<accession>A0A9E6RE65</accession>
<dbReference type="Gene3D" id="1.10.10.10">
    <property type="entry name" value="Winged helix-like DNA-binding domain superfamily/Winged helix DNA-binding domain"/>
    <property type="match status" value="1"/>
</dbReference>
<dbReference type="Proteomes" id="UP000825701">
    <property type="component" value="Chromosome"/>
</dbReference>
<protein>
    <submittedName>
        <fullName evidence="2">MarR family transcriptional regulator</fullName>
    </submittedName>
</protein>
<evidence type="ECO:0000313" key="2">
    <source>
        <dbReference type="EMBL" id="QZO01798.1"/>
    </source>
</evidence>
<dbReference type="PRINTS" id="PR00598">
    <property type="entry name" value="HTHMARR"/>
</dbReference>
<feature type="domain" description="HTH marR-type" evidence="1">
    <location>
        <begin position="16"/>
        <end position="145"/>
    </location>
</feature>
<dbReference type="InterPro" id="IPR039422">
    <property type="entry name" value="MarR/SlyA-like"/>
</dbReference>
<dbReference type="SUPFAM" id="SSF46785">
    <property type="entry name" value="Winged helix' DNA-binding domain"/>
    <property type="match status" value="1"/>
</dbReference>
<organism evidence="2 3">
    <name type="scientific">Chenggangzhangella methanolivorans</name>
    <dbReference type="NCBI Taxonomy" id="1437009"/>
    <lineage>
        <taxon>Bacteria</taxon>
        <taxon>Pseudomonadati</taxon>
        <taxon>Pseudomonadota</taxon>
        <taxon>Alphaproteobacteria</taxon>
        <taxon>Hyphomicrobiales</taxon>
        <taxon>Methylopilaceae</taxon>
        <taxon>Chenggangzhangella</taxon>
    </lineage>
</organism>
<name>A0A9E6RE65_9HYPH</name>
<dbReference type="Pfam" id="PF12802">
    <property type="entry name" value="MarR_2"/>
    <property type="match status" value="1"/>
</dbReference>
<dbReference type="InterPro" id="IPR036390">
    <property type="entry name" value="WH_DNA-bd_sf"/>
</dbReference>
<gene>
    <name evidence="2" type="ORF">K6K41_10810</name>
</gene>
<dbReference type="KEGG" id="cmet:K6K41_10810"/>